<proteinExistence type="predicted"/>
<gene>
    <name evidence="2" type="ORF">NDU88_002047</name>
</gene>
<accession>A0AAV7VDF3</accession>
<dbReference type="AlphaFoldDB" id="A0AAV7VDF3"/>
<dbReference type="Proteomes" id="UP001066276">
    <property type="component" value="Chromosome 2_1"/>
</dbReference>
<name>A0AAV7VDF3_PLEWA</name>
<evidence type="ECO:0000313" key="2">
    <source>
        <dbReference type="EMBL" id="KAJ1198203.1"/>
    </source>
</evidence>
<sequence>MSDPGRILDARLLQVRTLPRQQSEAADATRDRALRRERCPPELRPRDEAITHLLGMLSVGFELLPLKKKHKTDDVGSPGLPGVSRYRRMFAGSCPFHRCDSLGGTPTMAETDDGRGEKSGFTPKSDPVPQELLEERPSRRPS</sequence>
<feature type="region of interest" description="Disordered" evidence="1">
    <location>
        <begin position="19"/>
        <end position="43"/>
    </location>
</feature>
<evidence type="ECO:0000256" key="1">
    <source>
        <dbReference type="SAM" id="MobiDB-lite"/>
    </source>
</evidence>
<dbReference type="EMBL" id="JANPWB010000003">
    <property type="protein sequence ID" value="KAJ1198203.1"/>
    <property type="molecule type" value="Genomic_DNA"/>
</dbReference>
<reference evidence="2" key="1">
    <citation type="journal article" date="2022" name="bioRxiv">
        <title>Sequencing and chromosome-scale assembly of the giantPleurodeles waltlgenome.</title>
        <authorList>
            <person name="Brown T."/>
            <person name="Elewa A."/>
            <person name="Iarovenko S."/>
            <person name="Subramanian E."/>
            <person name="Araus A.J."/>
            <person name="Petzold A."/>
            <person name="Susuki M."/>
            <person name="Suzuki K.-i.T."/>
            <person name="Hayashi T."/>
            <person name="Toyoda A."/>
            <person name="Oliveira C."/>
            <person name="Osipova E."/>
            <person name="Leigh N.D."/>
            <person name="Simon A."/>
            <person name="Yun M.H."/>
        </authorList>
    </citation>
    <scope>NUCLEOTIDE SEQUENCE</scope>
    <source>
        <strain evidence="2">20211129_DDA</strain>
        <tissue evidence="2">Liver</tissue>
    </source>
</reference>
<feature type="region of interest" description="Disordered" evidence="1">
    <location>
        <begin position="98"/>
        <end position="142"/>
    </location>
</feature>
<feature type="compositionally biased region" description="Basic and acidic residues" evidence="1">
    <location>
        <begin position="27"/>
        <end position="43"/>
    </location>
</feature>
<keyword evidence="3" id="KW-1185">Reference proteome</keyword>
<feature type="compositionally biased region" description="Basic and acidic residues" evidence="1">
    <location>
        <begin position="133"/>
        <end position="142"/>
    </location>
</feature>
<protein>
    <submittedName>
        <fullName evidence="2">Uncharacterized protein</fullName>
    </submittedName>
</protein>
<organism evidence="2 3">
    <name type="scientific">Pleurodeles waltl</name>
    <name type="common">Iberian ribbed newt</name>
    <dbReference type="NCBI Taxonomy" id="8319"/>
    <lineage>
        <taxon>Eukaryota</taxon>
        <taxon>Metazoa</taxon>
        <taxon>Chordata</taxon>
        <taxon>Craniata</taxon>
        <taxon>Vertebrata</taxon>
        <taxon>Euteleostomi</taxon>
        <taxon>Amphibia</taxon>
        <taxon>Batrachia</taxon>
        <taxon>Caudata</taxon>
        <taxon>Salamandroidea</taxon>
        <taxon>Salamandridae</taxon>
        <taxon>Pleurodelinae</taxon>
        <taxon>Pleurodeles</taxon>
    </lineage>
</organism>
<comment type="caution">
    <text evidence="2">The sequence shown here is derived from an EMBL/GenBank/DDBJ whole genome shotgun (WGS) entry which is preliminary data.</text>
</comment>
<evidence type="ECO:0000313" key="3">
    <source>
        <dbReference type="Proteomes" id="UP001066276"/>
    </source>
</evidence>